<evidence type="ECO:0000256" key="5">
    <source>
        <dbReference type="ARBA" id="ARBA00031841"/>
    </source>
</evidence>
<protein>
    <recommendedName>
        <fullName evidence="3">Large ribosomal RNA subunit accumulation protein YceD</fullName>
    </recommendedName>
    <alternativeName>
        <fullName evidence="5">23S rRNA accumulation protein YceD</fullName>
    </alternativeName>
</protein>
<name>B8GSY0_THISH</name>
<dbReference type="GO" id="GO:0042254">
    <property type="term" value="P:ribosome biogenesis"/>
    <property type="evidence" value="ECO:0007669"/>
    <property type="project" value="UniProtKB-KW"/>
</dbReference>
<organism evidence="6 7">
    <name type="scientific">Thioalkalivibrio sulfidiphilus (strain HL-EbGR7)</name>
    <dbReference type="NCBI Taxonomy" id="396588"/>
    <lineage>
        <taxon>Bacteria</taxon>
        <taxon>Pseudomonadati</taxon>
        <taxon>Pseudomonadota</taxon>
        <taxon>Gammaproteobacteria</taxon>
        <taxon>Chromatiales</taxon>
        <taxon>Ectothiorhodospiraceae</taxon>
        <taxon>Thioalkalivibrio</taxon>
    </lineage>
</organism>
<dbReference type="AlphaFoldDB" id="B8GSY0"/>
<dbReference type="KEGG" id="tgr:Tgr7_1914"/>
<evidence type="ECO:0000313" key="6">
    <source>
        <dbReference type="EMBL" id="ACL72995.1"/>
    </source>
</evidence>
<evidence type="ECO:0000256" key="1">
    <source>
        <dbReference type="ARBA" id="ARBA00002868"/>
    </source>
</evidence>
<dbReference type="PANTHER" id="PTHR38099:SF1">
    <property type="entry name" value="LARGE RIBOSOMAL RNA SUBUNIT ACCUMULATION PROTEIN YCED"/>
    <property type="match status" value="1"/>
</dbReference>
<evidence type="ECO:0000256" key="2">
    <source>
        <dbReference type="ARBA" id="ARBA00010740"/>
    </source>
</evidence>
<comment type="similarity">
    <text evidence="2">Belongs to the DUF177 domain family.</text>
</comment>
<dbReference type="Pfam" id="PF02620">
    <property type="entry name" value="YceD"/>
    <property type="match status" value="1"/>
</dbReference>
<dbReference type="InterPro" id="IPR039255">
    <property type="entry name" value="YceD_bac"/>
</dbReference>
<dbReference type="Proteomes" id="UP000002383">
    <property type="component" value="Chromosome"/>
</dbReference>
<evidence type="ECO:0000256" key="4">
    <source>
        <dbReference type="ARBA" id="ARBA00022517"/>
    </source>
</evidence>
<keyword evidence="4" id="KW-0690">Ribosome biogenesis</keyword>
<accession>B8GSY0</accession>
<dbReference type="HOGENOM" id="CLU_094127_2_0_6"/>
<gene>
    <name evidence="6" type="ordered locus">Tgr7_1914</name>
</gene>
<sequence>MFDALPDWIDPARLSARAGEVAGTLPLSRLPRLSGELLDTEGEASARFHFDRAPGGGDRVRGHVQATLHLRCQRCLERMDHPVDHDFEARLVADEKVLETLPDDQDAVWVEERGLSLHGLLEEELLLALPVVALHPEGSPCAEGGHREFADGDISRSRREVDNPFAVLKGLKTDENKP</sequence>
<proteinExistence type="inferred from homology"/>
<dbReference type="RefSeq" id="WP_012638474.1">
    <property type="nucleotide sequence ID" value="NC_011901.1"/>
</dbReference>
<dbReference type="eggNOG" id="COG1399">
    <property type="taxonomic scope" value="Bacteria"/>
</dbReference>
<dbReference type="GO" id="GO:0005829">
    <property type="term" value="C:cytosol"/>
    <property type="evidence" value="ECO:0007669"/>
    <property type="project" value="TreeGrafter"/>
</dbReference>
<dbReference type="PANTHER" id="PTHR38099">
    <property type="entry name" value="LARGE RIBOSOMAL RNA SUBUNIT ACCUMULATION PROTEIN YCED"/>
    <property type="match status" value="1"/>
</dbReference>
<dbReference type="STRING" id="396588.Tgr7_1914"/>
<reference evidence="6 7" key="1">
    <citation type="journal article" date="2011" name="Stand. Genomic Sci.">
        <title>Complete genome sequence of 'Thioalkalivibrio sulfidophilus' HL-EbGr7.</title>
        <authorList>
            <person name="Muyzer G."/>
            <person name="Sorokin D.Y."/>
            <person name="Mavromatis K."/>
            <person name="Lapidus A."/>
            <person name="Clum A."/>
            <person name="Ivanova N."/>
            <person name="Pati A."/>
            <person name="d'Haeseleer P."/>
            <person name="Woyke T."/>
            <person name="Kyrpides N.C."/>
        </authorList>
    </citation>
    <scope>NUCLEOTIDE SEQUENCE [LARGE SCALE GENOMIC DNA]</scope>
    <source>
        <strain evidence="6 7">HL-EbGR7</strain>
    </source>
</reference>
<keyword evidence="7" id="KW-1185">Reference proteome</keyword>
<dbReference type="InterPro" id="IPR003772">
    <property type="entry name" value="YceD"/>
</dbReference>
<evidence type="ECO:0000256" key="3">
    <source>
        <dbReference type="ARBA" id="ARBA00015716"/>
    </source>
</evidence>
<dbReference type="EMBL" id="CP001339">
    <property type="protein sequence ID" value="ACL72995.1"/>
    <property type="molecule type" value="Genomic_DNA"/>
</dbReference>
<dbReference type="OrthoDB" id="9786771at2"/>
<comment type="function">
    <text evidence="1">Plays a role in synthesis, processing and/or stability of 23S rRNA.</text>
</comment>
<evidence type="ECO:0000313" key="7">
    <source>
        <dbReference type="Proteomes" id="UP000002383"/>
    </source>
</evidence>